<name>A0A1I1WD53_ENTCA</name>
<reference evidence="3 9" key="3">
    <citation type="submission" date="2023-03" db="EMBL/GenBank/DDBJ databases">
        <authorList>
            <person name="Shen W."/>
            <person name="Cai J."/>
        </authorList>
    </citation>
    <scope>NUCLEOTIDE SEQUENCE [LARGE SCALE GENOMIC DNA]</scope>
    <source>
        <strain evidence="4 9">B516</strain>
        <strain evidence="3">K72-2</strain>
    </source>
</reference>
<gene>
    <name evidence="6" type="ORF">DW084_07375</name>
    <name evidence="5" type="ORF">GFU50_15435</name>
    <name evidence="3" type="ORF">P7I32_04145</name>
    <name evidence="4" type="ORF">P7I34_06910</name>
</gene>
<dbReference type="EMBL" id="JARQDZ010000002">
    <property type="protein sequence ID" value="MDT2982387.1"/>
    <property type="molecule type" value="Genomic_DNA"/>
</dbReference>
<dbReference type="InterPro" id="IPR025007">
    <property type="entry name" value="DUF3899"/>
</dbReference>
<dbReference type="GeneID" id="91574611"/>
<evidence type="ECO:0000259" key="2">
    <source>
        <dbReference type="Pfam" id="PF13038"/>
    </source>
</evidence>
<evidence type="ECO:0000313" key="3">
    <source>
        <dbReference type="EMBL" id="MDT2963786.1"/>
    </source>
</evidence>
<evidence type="ECO:0000256" key="1">
    <source>
        <dbReference type="SAM" id="Phobius"/>
    </source>
</evidence>
<dbReference type="Proteomes" id="UP000422837">
    <property type="component" value="Chromosome"/>
</dbReference>
<dbReference type="AlphaFoldDB" id="A0A1I1WD53"/>
<dbReference type="Proteomes" id="UP001253851">
    <property type="component" value="Unassembled WGS sequence"/>
</dbReference>
<evidence type="ECO:0000313" key="8">
    <source>
        <dbReference type="Proteomes" id="UP000422837"/>
    </source>
</evidence>
<dbReference type="Pfam" id="PF13038">
    <property type="entry name" value="DUF3899"/>
    <property type="match status" value="1"/>
</dbReference>
<keyword evidence="1" id="KW-1133">Transmembrane helix</keyword>
<dbReference type="OrthoDB" id="2157555at2"/>
<dbReference type="Proteomes" id="UP000286288">
    <property type="component" value="Unassembled WGS sequence"/>
</dbReference>
<dbReference type="EMBL" id="JARQDV010000002">
    <property type="protein sequence ID" value="MDT2963786.1"/>
    <property type="molecule type" value="Genomic_DNA"/>
</dbReference>
<sequence>MKIKKSSGLIPLLCLAISGGWLAIKNEFSIAALSDALFLWALFFLIIGGFLWVFASGFFDHFQYSMKKAFSKNKTDYLKLSQVGKQSYAFWLWPGVFLLFLSLLFLMIATS</sequence>
<organism evidence="6 7">
    <name type="scientific">Enterococcus casseliflavus</name>
    <name type="common">Enterococcus flavescens</name>
    <dbReference type="NCBI Taxonomy" id="37734"/>
    <lineage>
        <taxon>Bacteria</taxon>
        <taxon>Bacillati</taxon>
        <taxon>Bacillota</taxon>
        <taxon>Bacilli</taxon>
        <taxon>Lactobacillales</taxon>
        <taxon>Enterococcaceae</taxon>
        <taxon>Enterococcus</taxon>
    </lineage>
</organism>
<evidence type="ECO:0000313" key="4">
    <source>
        <dbReference type="EMBL" id="MDT2982387.1"/>
    </source>
</evidence>
<evidence type="ECO:0000313" key="9">
    <source>
        <dbReference type="Proteomes" id="UP001253851"/>
    </source>
</evidence>
<dbReference type="EMBL" id="CP046123">
    <property type="protein sequence ID" value="QGN30835.1"/>
    <property type="molecule type" value="Genomic_DNA"/>
</dbReference>
<keyword evidence="1" id="KW-0812">Transmembrane</keyword>
<dbReference type="RefSeq" id="WP_005227990.1">
    <property type="nucleotide sequence ID" value="NZ_BAAAXK010000001.1"/>
</dbReference>
<feature type="domain" description="DUF3899" evidence="2">
    <location>
        <begin position="35"/>
        <end position="106"/>
    </location>
</feature>
<dbReference type="EMBL" id="QRMZ01000008">
    <property type="protein sequence ID" value="RHK06677.1"/>
    <property type="molecule type" value="Genomic_DNA"/>
</dbReference>
<dbReference type="Proteomes" id="UP001268896">
    <property type="component" value="Unassembled WGS sequence"/>
</dbReference>
<feature type="transmembrane region" description="Helical" evidence="1">
    <location>
        <begin position="38"/>
        <end position="59"/>
    </location>
</feature>
<proteinExistence type="predicted"/>
<evidence type="ECO:0000313" key="6">
    <source>
        <dbReference type="EMBL" id="RHK06677.1"/>
    </source>
</evidence>
<reference evidence="5 8" key="2">
    <citation type="submission" date="2019-11" db="EMBL/GenBank/DDBJ databases">
        <title>Detection and genome characteristic of a blood enterococcus casselifavus isolate from Zhengzhou,china.</title>
        <authorList>
            <person name="Wen P."/>
        </authorList>
    </citation>
    <scope>NUCLEOTIDE SEQUENCE [LARGE SCALE GENOMIC DNA]</scope>
    <source>
        <strain evidence="5 8">EC291</strain>
    </source>
</reference>
<accession>A0A1I1WD53</accession>
<evidence type="ECO:0000313" key="7">
    <source>
        <dbReference type="Proteomes" id="UP000286288"/>
    </source>
</evidence>
<reference evidence="6 7" key="1">
    <citation type="submission" date="2018-08" db="EMBL/GenBank/DDBJ databases">
        <title>A genome reference for cultivated species of the human gut microbiota.</title>
        <authorList>
            <person name="Zou Y."/>
            <person name="Xue W."/>
            <person name="Luo G."/>
        </authorList>
    </citation>
    <scope>NUCLEOTIDE SEQUENCE [LARGE SCALE GENOMIC DNA]</scope>
    <source>
        <strain evidence="6 7">AF48-16</strain>
    </source>
</reference>
<keyword evidence="1" id="KW-0472">Membrane</keyword>
<protein>
    <submittedName>
        <fullName evidence="6">DUF3899 domain-containing protein</fullName>
    </submittedName>
</protein>
<evidence type="ECO:0000313" key="5">
    <source>
        <dbReference type="EMBL" id="QGN30835.1"/>
    </source>
</evidence>
<feature type="transmembrane region" description="Helical" evidence="1">
    <location>
        <begin position="88"/>
        <end position="109"/>
    </location>
</feature>